<dbReference type="EMBL" id="JAGDYP010000007">
    <property type="protein sequence ID" value="MBO1884606.1"/>
    <property type="molecule type" value="Genomic_DNA"/>
</dbReference>
<keyword evidence="2" id="KW-1185">Reference proteome</keyword>
<gene>
    <name evidence="1" type="ORF">J4N46_09335</name>
</gene>
<name>A0ABS3PZ50_9FLAO</name>
<dbReference type="RefSeq" id="WP_208059067.1">
    <property type="nucleotide sequence ID" value="NZ_JAGDYP010000007.1"/>
</dbReference>
<comment type="caution">
    <text evidence="1">The sequence shown here is derived from an EMBL/GenBank/DDBJ whole genome shotgun (WGS) entry which is preliminary data.</text>
</comment>
<accession>A0ABS3PZ50</accession>
<dbReference type="Proteomes" id="UP000681610">
    <property type="component" value="Unassembled WGS sequence"/>
</dbReference>
<sequence length="288" mass="33977">MYTTLKEKIINSGLVDISKILFINIDTTYFNDQKQVVKRIHSEFTNFFEERFWGDSIIRYEYDAQGNCTTQTEEDGEGNIWSRIQRLYNLQGKLIVENLCWGNKSTFTTDAIITFAYDKKGRVIEQTRMENGKLESISKYSYEKNKERCVTRNRAYRFLEESYTIFDEQGREIECYCSGDWIDPEKRIFTTYEKNKIIKRFTYPSGMGEPFDRVTLLDDKGRTTETYIESENGEISNHCILKCDDEKQVTYGKGPANSYFRNTEHGSLIFHEKGENYKQQVIIDYSLE</sequence>
<evidence type="ECO:0000313" key="2">
    <source>
        <dbReference type="Proteomes" id="UP000681610"/>
    </source>
</evidence>
<organism evidence="1 2">
    <name type="scientific">Capnocytophaga bilenii</name>
    <dbReference type="NCBI Taxonomy" id="2819369"/>
    <lineage>
        <taxon>Bacteria</taxon>
        <taxon>Pseudomonadati</taxon>
        <taxon>Bacteroidota</taxon>
        <taxon>Flavobacteriia</taxon>
        <taxon>Flavobacteriales</taxon>
        <taxon>Flavobacteriaceae</taxon>
        <taxon>Capnocytophaga</taxon>
    </lineage>
</organism>
<reference evidence="1 2" key="1">
    <citation type="submission" date="2021-03" db="EMBL/GenBank/DDBJ databases">
        <title>Isolation and description of Capnocytophaga bilenii sp. nov., a novel Capnocytophaga species, isolated from a gingivitis subject.</title>
        <authorList>
            <person name="Antezack A."/>
            <person name="Monnet-Corti V."/>
            <person name="La Scola B."/>
        </authorList>
    </citation>
    <scope>NUCLEOTIDE SEQUENCE [LARGE SCALE GENOMIC DNA]</scope>
    <source>
        <strain evidence="1 2">Marseille-Q4570</strain>
    </source>
</reference>
<dbReference type="Gene3D" id="2.180.10.10">
    <property type="entry name" value="RHS repeat-associated core"/>
    <property type="match status" value="1"/>
</dbReference>
<protein>
    <recommendedName>
        <fullName evidence="3">Sugar-binding protein</fullName>
    </recommendedName>
</protein>
<proteinExistence type="predicted"/>
<evidence type="ECO:0000313" key="1">
    <source>
        <dbReference type="EMBL" id="MBO1884606.1"/>
    </source>
</evidence>
<evidence type="ECO:0008006" key="3">
    <source>
        <dbReference type="Google" id="ProtNLM"/>
    </source>
</evidence>